<dbReference type="InterPro" id="IPR036901">
    <property type="entry name" value="Asp/Orn_carbamoylTrfase_sf"/>
</dbReference>
<gene>
    <name evidence="9" type="primary">argF</name>
    <name evidence="9" type="ordered locus">BCc_224</name>
</gene>
<protein>
    <recommendedName>
        <fullName evidence="5">Ornithine carbamoyltransferase</fullName>
        <ecNumber evidence="5">2.1.3.3</ecNumber>
    </recommendedName>
</protein>
<dbReference type="eggNOG" id="COG0078">
    <property type="taxonomic scope" value="Bacteria"/>
</dbReference>
<comment type="similarity">
    <text evidence="6">Belongs to the aspartate/ornithine carbamoyltransferase superfamily.</text>
</comment>
<dbReference type="PRINTS" id="PR00102">
    <property type="entry name" value="OTCASE"/>
</dbReference>
<dbReference type="PRINTS" id="PR00100">
    <property type="entry name" value="AOTCASE"/>
</dbReference>
<dbReference type="Pfam" id="PF00185">
    <property type="entry name" value="OTCace"/>
    <property type="match status" value="1"/>
</dbReference>
<comment type="function">
    <text evidence="1">Reversibly catalyzes the transfer of the carbamoyl group from carbamoyl phosphate (CP) to the N(epsilon) atom of ornithine (ORN) to produce L-citrulline.</text>
</comment>
<dbReference type="EC" id="2.1.3.3" evidence="5"/>
<evidence type="ECO:0000259" key="8">
    <source>
        <dbReference type="Pfam" id="PF02729"/>
    </source>
</evidence>
<keyword evidence="4 6" id="KW-0808">Transferase</keyword>
<dbReference type="OrthoDB" id="9802587at2"/>
<evidence type="ECO:0000256" key="4">
    <source>
        <dbReference type="ARBA" id="ARBA00022679"/>
    </source>
</evidence>
<dbReference type="RefSeq" id="WP_011672612.1">
    <property type="nucleotide sequence ID" value="NC_008513.1"/>
</dbReference>
<evidence type="ECO:0000313" key="10">
    <source>
        <dbReference type="Proteomes" id="UP000000669"/>
    </source>
</evidence>
<evidence type="ECO:0000256" key="2">
    <source>
        <dbReference type="ARBA" id="ARBA00004496"/>
    </source>
</evidence>
<dbReference type="NCBIfam" id="TIGR00658">
    <property type="entry name" value="orni_carb_tr"/>
    <property type="match status" value="1"/>
</dbReference>
<dbReference type="GO" id="GO:0019240">
    <property type="term" value="P:citrulline biosynthetic process"/>
    <property type="evidence" value="ECO:0007669"/>
    <property type="project" value="TreeGrafter"/>
</dbReference>
<name>Q057K6_BUCCC</name>
<organism evidence="9 10">
    <name type="scientific">Buchnera aphidicola subsp. Cinara cedri (strain Cc)</name>
    <dbReference type="NCBI Taxonomy" id="372461"/>
    <lineage>
        <taxon>Bacteria</taxon>
        <taxon>Pseudomonadati</taxon>
        <taxon>Pseudomonadota</taxon>
        <taxon>Gammaproteobacteria</taxon>
        <taxon>Enterobacterales</taxon>
        <taxon>Erwiniaceae</taxon>
        <taxon>Buchnera</taxon>
    </lineage>
</organism>
<dbReference type="KEGG" id="bcc:BCc_224"/>
<evidence type="ECO:0000256" key="3">
    <source>
        <dbReference type="ARBA" id="ARBA00022490"/>
    </source>
</evidence>
<dbReference type="SUPFAM" id="SSF53671">
    <property type="entry name" value="Aspartate/ornithine carbamoyltransferase"/>
    <property type="match status" value="1"/>
</dbReference>
<dbReference type="PROSITE" id="PS00097">
    <property type="entry name" value="CARBAMOYLTRANSFERASE"/>
    <property type="match status" value="1"/>
</dbReference>
<dbReference type="PANTHER" id="PTHR45753">
    <property type="entry name" value="ORNITHINE CARBAMOYLTRANSFERASE, MITOCHONDRIAL"/>
    <property type="match status" value="1"/>
</dbReference>
<dbReference type="GO" id="GO:0016597">
    <property type="term" value="F:amino acid binding"/>
    <property type="evidence" value="ECO:0007669"/>
    <property type="project" value="InterPro"/>
</dbReference>
<dbReference type="PANTHER" id="PTHR45753:SF4">
    <property type="entry name" value="ORNITHINE CARBAMOYLTRANSFERASE SUBUNIT F-RELATED"/>
    <property type="match status" value="1"/>
</dbReference>
<dbReference type="STRING" id="372461.BCc_224"/>
<feature type="domain" description="Aspartate/ornithine carbamoyltransferase carbamoyl-P binding" evidence="8">
    <location>
        <begin position="7"/>
        <end position="147"/>
    </location>
</feature>
<evidence type="ECO:0000313" key="9">
    <source>
        <dbReference type="EMBL" id="ABJ90693.1"/>
    </source>
</evidence>
<dbReference type="InterPro" id="IPR006131">
    <property type="entry name" value="Asp_carbamoyltransf_Asp/Orn-bd"/>
</dbReference>
<comment type="subcellular location">
    <subcellularLocation>
        <location evidence="2">Cytoplasm</location>
    </subcellularLocation>
</comment>
<dbReference type="Pfam" id="PF02729">
    <property type="entry name" value="OTCace_N"/>
    <property type="match status" value="1"/>
</dbReference>
<dbReference type="InterPro" id="IPR002292">
    <property type="entry name" value="Orn/put_carbamltrans"/>
</dbReference>
<dbReference type="Proteomes" id="UP000000669">
    <property type="component" value="Chromosome"/>
</dbReference>
<keyword evidence="10" id="KW-1185">Reference proteome</keyword>
<dbReference type="GO" id="GO:0005737">
    <property type="term" value="C:cytoplasm"/>
    <property type="evidence" value="ECO:0007669"/>
    <property type="project" value="UniProtKB-SubCell"/>
</dbReference>
<reference evidence="9 10" key="1">
    <citation type="journal article" date="2006" name="Science">
        <title>A small microbial genome: the end of a long symbiotic relationship?</title>
        <authorList>
            <person name="Perez-Brocal V."/>
            <person name="Gil R."/>
            <person name="Ramos S."/>
            <person name="Lamelas A."/>
            <person name="Postigo M."/>
            <person name="Michelena J.M."/>
            <person name="Silva F.J."/>
            <person name="Moya A."/>
            <person name="Latorre A."/>
        </authorList>
    </citation>
    <scope>NUCLEOTIDE SEQUENCE [LARGE SCALE GENOMIC DNA]</scope>
    <source>
        <strain evidence="10">Cc</strain>
    </source>
</reference>
<dbReference type="InterPro" id="IPR006132">
    <property type="entry name" value="Asp/Orn_carbamoyltranf_P-bd"/>
</dbReference>
<keyword evidence="3" id="KW-0963">Cytoplasm</keyword>
<feature type="domain" description="Aspartate/ornithine carbamoyltransferase Asp/Orn-binding" evidence="7">
    <location>
        <begin position="155"/>
        <end position="324"/>
    </location>
</feature>
<dbReference type="EMBL" id="CP000263">
    <property type="protein sequence ID" value="ABJ90693.1"/>
    <property type="molecule type" value="Genomic_DNA"/>
</dbReference>
<sequence>MNTIYKKSFLKLSDLNYQEIIYLIKLSKFFKKKKKDKKEKKYLKGKNIVLIFEKQSTRTRCAFEVAAYDQGANTTYLSPTDTHMGYKESIHDTAKVLGKMYDGIQYRGYHDNILKKIQKYSKIPVWNGLTNTFHPTQILADLLTMTETLPKKSIQEITCAYIGDAKNNIANTLLEAANITGLKLNIISPENYWPKKNIRDIKNKKNILYTKNIEKGVYKVDFIYTDVWVSMGDKSMKWKKKIKELYDYQVNQKMLNMTKNSNVKILHCLPALHDKESTLGLKIHKKYNLKNGLEISNNVFFSKKNLCFEQSENRLHTIKALLVSCLHKKKILI</sequence>
<evidence type="ECO:0000256" key="5">
    <source>
        <dbReference type="NCBIfam" id="TIGR00658"/>
    </source>
</evidence>
<evidence type="ECO:0000256" key="1">
    <source>
        <dbReference type="ARBA" id="ARBA00003822"/>
    </source>
</evidence>
<dbReference type="GO" id="GO:0042450">
    <property type="term" value="P:L-arginine biosynthetic process via ornithine"/>
    <property type="evidence" value="ECO:0007669"/>
    <property type="project" value="UniProtKB-UniRule"/>
</dbReference>
<dbReference type="HOGENOM" id="CLU_043846_3_1_6"/>
<dbReference type="Gene3D" id="3.40.50.1370">
    <property type="entry name" value="Aspartate/ornithine carbamoyltransferase"/>
    <property type="match status" value="2"/>
</dbReference>
<proteinExistence type="inferred from homology"/>
<dbReference type="AlphaFoldDB" id="Q057K6"/>
<evidence type="ECO:0000259" key="7">
    <source>
        <dbReference type="Pfam" id="PF00185"/>
    </source>
</evidence>
<accession>Q057K6</accession>
<evidence type="ECO:0000256" key="6">
    <source>
        <dbReference type="RuleBase" id="RU003634"/>
    </source>
</evidence>
<dbReference type="GO" id="GO:0004585">
    <property type="term" value="F:ornithine carbamoyltransferase activity"/>
    <property type="evidence" value="ECO:0007669"/>
    <property type="project" value="UniProtKB-UniRule"/>
</dbReference>
<dbReference type="InterPro" id="IPR006130">
    <property type="entry name" value="Asp/Orn_carbamoylTrfase"/>
</dbReference>